<protein>
    <recommendedName>
        <fullName evidence="2">Lipoprotein</fullName>
    </recommendedName>
</protein>
<dbReference type="PROSITE" id="PS51257">
    <property type="entry name" value="PROKAR_LIPOPROTEIN"/>
    <property type="match status" value="1"/>
</dbReference>
<gene>
    <name evidence="1" type="ORF">UFOVP1597_4</name>
</gene>
<organism evidence="1">
    <name type="scientific">uncultured Caudovirales phage</name>
    <dbReference type="NCBI Taxonomy" id="2100421"/>
    <lineage>
        <taxon>Viruses</taxon>
        <taxon>Duplodnaviria</taxon>
        <taxon>Heunggongvirae</taxon>
        <taxon>Uroviricota</taxon>
        <taxon>Caudoviricetes</taxon>
        <taxon>Peduoviridae</taxon>
        <taxon>Maltschvirus</taxon>
        <taxon>Maltschvirus maltsch</taxon>
    </lineage>
</organism>
<accession>A0A6J5SSF8</accession>
<name>A0A6J5SSF8_9CAUD</name>
<evidence type="ECO:0000313" key="1">
    <source>
        <dbReference type="EMBL" id="CAB4218215.1"/>
    </source>
</evidence>
<dbReference type="EMBL" id="LR797461">
    <property type="protein sequence ID" value="CAB4218215.1"/>
    <property type="molecule type" value="Genomic_DNA"/>
</dbReference>
<evidence type="ECO:0008006" key="2">
    <source>
        <dbReference type="Google" id="ProtNLM"/>
    </source>
</evidence>
<proteinExistence type="predicted"/>
<sequence>MITTIAKPFKKLRLILIFLLGMVLAMLQGCAPGMLGEVVQNITEGIYHEQLEHQDGKEHKH</sequence>
<reference evidence="1" key="1">
    <citation type="submission" date="2020-05" db="EMBL/GenBank/DDBJ databases">
        <authorList>
            <person name="Chiriac C."/>
            <person name="Salcher M."/>
            <person name="Ghai R."/>
            <person name="Kavagutti S V."/>
        </authorList>
    </citation>
    <scope>NUCLEOTIDE SEQUENCE</scope>
</reference>